<proteinExistence type="inferred from homology"/>
<dbReference type="PANTHER" id="PTHR10192:SF28">
    <property type="entry name" value="MOLYBDOPTERIN MOLYBDENUMTRANSFERASE"/>
    <property type="match status" value="1"/>
</dbReference>
<dbReference type="Proteomes" id="UP000539642">
    <property type="component" value="Unassembled WGS sequence"/>
</dbReference>
<dbReference type="CDD" id="cd03522">
    <property type="entry name" value="MoeA_like"/>
    <property type="match status" value="1"/>
</dbReference>
<evidence type="ECO:0000256" key="1">
    <source>
        <dbReference type="RuleBase" id="RU365090"/>
    </source>
</evidence>
<dbReference type="GO" id="GO:0006777">
    <property type="term" value="P:Mo-molybdopterin cofactor biosynthetic process"/>
    <property type="evidence" value="ECO:0007669"/>
    <property type="project" value="UniProtKB-UniRule"/>
</dbReference>
<dbReference type="SMART" id="SM00852">
    <property type="entry name" value="MoCF_biosynth"/>
    <property type="match status" value="1"/>
</dbReference>
<dbReference type="GO" id="GO:0005829">
    <property type="term" value="C:cytosol"/>
    <property type="evidence" value="ECO:0007669"/>
    <property type="project" value="TreeGrafter"/>
</dbReference>
<comment type="pathway">
    <text evidence="1">Cofactor biosynthesis; molybdopterin biosynthesis.</text>
</comment>
<dbReference type="Pfam" id="PF00994">
    <property type="entry name" value="MoCF_biosynth"/>
    <property type="match status" value="1"/>
</dbReference>
<sequence>MMKTVPVEDSVGMVLPHDITEIVRDSHKKSAFKKGHIIRAEDIPHLKRLGKDHIYILSLTADEIHENEAAAILAQALAGRGVRLNAAPDEGKITLAAARDGLLRVNIETLFQFNLLGEVMCATLHDNTPVKEGDIIAGTRLIPLVGLRAVVDQAAAIAGRDGHVLQVLPLRQARCGLVITGSEIYYGRIKDRFEEVLRRKLDQFGSTVQSVEFAPDDPAAITAAINRALAGGADLIVTSGGMSVDPDDVTRTGILAAGAVDTAYGSPVLPGAMFFTGRIGDVPVLGVPACGMYHKITVLDLVLPRILTGEPIGRRELAALGHGGLCRNCPTCHYPACSFGK</sequence>
<keyword evidence="4" id="KW-1185">Reference proteome</keyword>
<dbReference type="GO" id="GO:0061599">
    <property type="term" value="F:molybdopterin molybdotransferase activity"/>
    <property type="evidence" value="ECO:0007669"/>
    <property type="project" value="UniProtKB-UniRule"/>
</dbReference>
<dbReference type="EC" id="2.10.1.1" evidence="1"/>
<dbReference type="Gene3D" id="3.40.980.10">
    <property type="entry name" value="MoaB/Mog-like domain"/>
    <property type="match status" value="1"/>
</dbReference>
<comment type="cofactor">
    <cofactor evidence="1">
        <name>Mg(2+)</name>
        <dbReference type="ChEBI" id="CHEBI:18420"/>
    </cofactor>
</comment>
<evidence type="ECO:0000313" key="3">
    <source>
        <dbReference type="EMBL" id="MBB5346484.1"/>
    </source>
</evidence>
<dbReference type="InterPro" id="IPR001453">
    <property type="entry name" value="MoaB/Mog_dom"/>
</dbReference>
<dbReference type="GO" id="GO:0046872">
    <property type="term" value="F:metal ion binding"/>
    <property type="evidence" value="ECO:0007669"/>
    <property type="project" value="UniProtKB-UniRule"/>
</dbReference>
<accession>A0A840USZ9</accession>
<dbReference type="RefSeq" id="WP_183347370.1">
    <property type="nucleotide sequence ID" value="NZ_JACHEO010000001.1"/>
</dbReference>
<protein>
    <recommendedName>
        <fullName evidence="1">Molybdopterin molybdenumtransferase</fullName>
        <ecNumber evidence="1">2.10.1.1</ecNumber>
    </recommendedName>
</protein>
<dbReference type="SUPFAM" id="SSF53218">
    <property type="entry name" value="Molybdenum cofactor biosynthesis proteins"/>
    <property type="match status" value="1"/>
</dbReference>
<dbReference type="PANTHER" id="PTHR10192">
    <property type="entry name" value="MOLYBDOPTERIN BIOSYNTHESIS PROTEIN"/>
    <property type="match status" value="1"/>
</dbReference>
<gene>
    <name evidence="3" type="ORF">HNQ81_000191</name>
</gene>
<organism evidence="3 4">
    <name type="scientific">Desulfoprunum benzoelyticum</name>
    <dbReference type="NCBI Taxonomy" id="1506996"/>
    <lineage>
        <taxon>Bacteria</taxon>
        <taxon>Pseudomonadati</taxon>
        <taxon>Thermodesulfobacteriota</taxon>
        <taxon>Desulfobulbia</taxon>
        <taxon>Desulfobulbales</taxon>
        <taxon>Desulfobulbaceae</taxon>
        <taxon>Desulfoprunum</taxon>
    </lineage>
</organism>
<dbReference type="InterPro" id="IPR036425">
    <property type="entry name" value="MoaB/Mog-like_dom_sf"/>
</dbReference>
<keyword evidence="1" id="KW-0479">Metal-binding</keyword>
<feature type="domain" description="MoaB/Mog" evidence="2">
    <location>
        <begin position="176"/>
        <end position="308"/>
    </location>
</feature>
<comment type="catalytic activity">
    <reaction evidence="1">
        <text>adenylyl-molybdopterin + molybdate = Mo-molybdopterin + AMP + H(+)</text>
        <dbReference type="Rhea" id="RHEA:35047"/>
        <dbReference type="ChEBI" id="CHEBI:15378"/>
        <dbReference type="ChEBI" id="CHEBI:36264"/>
        <dbReference type="ChEBI" id="CHEBI:62727"/>
        <dbReference type="ChEBI" id="CHEBI:71302"/>
        <dbReference type="ChEBI" id="CHEBI:456215"/>
    </reaction>
</comment>
<dbReference type="EMBL" id="JACHEO010000001">
    <property type="protein sequence ID" value="MBB5346484.1"/>
    <property type="molecule type" value="Genomic_DNA"/>
</dbReference>
<evidence type="ECO:0000313" key="4">
    <source>
        <dbReference type="Proteomes" id="UP000539642"/>
    </source>
</evidence>
<comment type="caution">
    <text evidence="3">The sequence shown here is derived from an EMBL/GenBank/DDBJ whole genome shotgun (WGS) entry which is preliminary data.</text>
</comment>
<dbReference type="InterPro" id="IPR038987">
    <property type="entry name" value="MoeA-like"/>
</dbReference>
<dbReference type="AlphaFoldDB" id="A0A840USZ9"/>
<evidence type="ECO:0000259" key="2">
    <source>
        <dbReference type="SMART" id="SM00852"/>
    </source>
</evidence>
<reference evidence="3 4" key="1">
    <citation type="submission" date="2020-08" db="EMBL/GenBank/DDBJ databases">
        <title>Genomic Encyclopedia of Type Strains, Phase IV (KMG-IV): sequencing the most valuable type-strain genomes for metagenomic binning, comparative biology and taxonomic classification.</title>
        <authorList>
            <person name="Goeker M."/>
        </authorList>
    </citation>
    <scope>NUCLEOTIDE SEQUENCE [LARGE SCALE GENOMIC DNA]</scope>
    <source>
        <strain evidence="3 4">DSM 28570</strain>
    </source>
</reference>
<comment type="function">
    <text evidence="1">Catalyzes the insertion of molybdate into adenylated molybdopterin with the concomitant release of AMP.</text>
</comment>
<dbReference type="UniPathway" id="UPA00344"/>
<keyword evidence="1" id="KW-0460">Magnesium</keyword>
<keyword evidence="1" id="KW-0501">Molybdenum cofactor biosynthesis</keyword>
<keyword evidence="1" id="KW-0808">Transferase</keyword>
<keyword evidence="1" id="KW-0500">Molybdenum</keyword>
<dbReference type="Gene3D" id="3.90.105.10">
    <property type="entry name" value="Molybdopterin biosynthesis moea protein, domain 2"/>
    <property type="match status" value="1"/>
</dbReference>
<name>A0A840USZ9_9BACT</name>
<comment type="similarity">
    <text evidence="1">Belongs to the MoeA family.</text>
</comment>